<dbReference type="Proteomes" id="UP000274504">
    <property type="component" value="Unassembled WGS sequence"/>
</dbReference>
<name>A0A0R3SEV1_HYMDI</name>
<protein>
    <submittedName>
        <fullName evidence="4">Coiled-coil domain-containing protein 146</fullName>
    </submittedName>
</protein>
<proteinExistence type="predicted"/>
<dbReference type="EMBL" id="UYSG01000980">
    <property type="protein sequence ID" value="VDL30516.1"/>
    <property type="molecule type" value="Genomic_DNA"/>
</dbReference>
<evidence type="ECO:0000313" key="2">
    <source>
        <dbReference type="EMBL" id="VDL30516.1"/>
    </source>
</evidence>
<feature type="coiled-coil region" evidence="1">
    <location>
        <begin position="102"/>
        <end position="171"/>
    </location>
</feature>
<evidence type="ECO:0000313" key="4">
    <source>
        <dbReference type="WBParaSite" id="HDID_0000332301-mRNA-1"/>
    </source>
</evidence>
<dbReference type="STRING" id="6216.A0A0R3SEV1"/>
<dbReference type="AlphaFoldDB" id="A0A0R3SEV1"/>
<reference evidence="2 3" key="2">
    <citation type="submission" date="2018-11" db="EMBL/GenBank/DDBJ databases">
        <authorList>
            <consortium name="Pathogen Informatics"/>
        </authorList>
    </citation>
    <scope>NUCLEOTIDE SEQUENCE [LARGE SCALE GENOMIC DNA]</scope>
</reference>
<accession>A0A0R3SEV1</accession>
<keyword evidence="1" id="KW-0175">Coiled coil</keyword>
<dbReference type="WBParaSite" id="HDID_0000332301-mRNA-1">
    <property type="protein sequence ID" value="HDID_0000332301-mRNA-1"/>
    <property type="gene ID" value="HDID_0000332301"/>
</dbReference>
<organism evidence="4">
    <name type="scientific">Hymenolepis diminuta</name>
    <name type="common">Rat tapeworm</name>
    <dbReference type="NCBI Taxonomy" id="6216"/>
    <lineage>
        <taxon>Eukaryota</taxon>
        <taxon>Metazoa</taxon>
        <taxon>Spiralia</taxon>
        <taxon>Lophotrochozoa</taxon>
        <taxon>Platyhelminthes</taxon>
        <taxon>Cestoda</taxon>
        <taxon>Eucestoda</taxon>
        <taxon>Cyclophyllidea</taxon>
        <taxon>Hymenolepididae</taxon>
        <taxon>Hymenolepis</taxon>
    </lineage>
</organism>
<evidence type="ECO:0000256" key="1">
    <source>
        <dbReference type="SAM" id="Coils"/>
    </source>
</evidence>
<dbReference type="OrthoDB" id="7459479at2759"/>
<feature type="coiled-coil region" evidence="1">
    <location>
        <begin position="421"/>
        <end position="448"/>
    </location>
</feature>
<gene>
    <name evidence="2" type="ORF">HDID_LOCUS3321</name>
</gene>
<evidence type="ECO:0000313" key="3">
    <source>
        <dbReference type="Proteomes" id="UP000274504"/>
    </source>
</evidence>
<reference evidence="4" key="1">
    <citation type="submission" date="2017-02" db="UniProtKB">
        <authorList>
            <consortium name="WormBaseParasite"/>
        </authorList>
    </citation>
    <scope>IDENTIFICATION</scope>
</reference>
<sequence length="454" mass="52478">MVVFITHLGRDQFGYPPYSAYAPMSIELKQDEIFLSEGNESVPASKIIFNMYRKCVEANSPDPPLQVREEFEQEIAHSFGCRPEDVDELRVQLAELSNKPSLSTLIQEERDLRSNLASIERELAEQNDRLHQLKNRIPEAEMKANGSAANLQEIRSQVGETATEVEKLENLIASQRAQYGDIVNAYQNLQERYRNRCAVRDDLLRQLDGRSIELVRMDKPVAPALDEYNSLAVRMSDSSLPQLKMRTYLHTFDALKEIPIICSELAEVRTKLAALAEKSHGESAAKRKEVESIQTECANKREQVAKLEHDLEESSREYEEFQRQAAKRKEAFAHWLMETEVAIDEARQSALAKKENIEKLQMEIQQNKKNYEYYLDLNRKMKVYCENYEKESVELLRGVKNRLEIKAERRKAEETALMEVILELESQSSQLTNQYESLLEDVKSLANRMSKYSK</sequence>
<dbReference type="Gene3D" id="1.10.287.1490">
    <property type="match status" value="1"/>
</dbReference>
<feature type="coiled-coil region" evidence="1">
    <location>
        <begin position="290"/>
        <end position="370"/>
    </location>
</feature>